<dbReference type="InterPro" id="IPR001375">
    <property type="entry name" value="Peptidase_S9_cat"/>
</dbReference>
<keyword evidence="5" id="KW-0031">Aminopeptidase</keyword>
<dbReference type="SUPFAM" id="SSF50993">
    <property type="entry name" value="Peptidase/esterase 'gauge' domain"/>
    <property type="match status" value="1"/>
</dbReference>
<reference evidence="5 6" key="1">
    <citation type="submission" date="2023-07" db="EMBL/GenBank/DDBJ databases">
        <title>Sorghum-associated microbial communities from plants grown in Nebraska, USA.</title>
        <authorList>
            <person name="Schachtman D."/>
        </authorList>
    </citation>
    <scope>NUCLEOTIDE SEQUENCE [LARGE SCALE GENOMIC DNA]</scope>
    <source>
        <strain evidence="5 6">BE316</strain>
    </source>
</reference>
<evidence type="ECO:0000256" key="3">
    <source>
        <dbReference type="SAM" id="SignalP"/>
    </source>
</evidence>
<keyword evidence="1" id="KW-0378">Hydrolase</keyword>
<dbReference type="Proteomes" id="UP001180825">
    <property type="component" value="Unassembled WGS sequence"/>
</dbReference>
<protein>
    <submittedName>
        <fullName evidence="5">Dipeptidyl aminopeptidase/acylaminoacyl peptidase</fullName>
    </submittedName>
</protein>
<accession>A0ABU2ACD3</accession>
<gene>
    <name evidence="5" type="ORF">J2X21_004023</name>
</gene>
<feature type="signal peptide" evidence="3">
    <location>
        <begin position="1"/>
        <end position="27"/>
    </location>
</feature>
<organism evidence="5 6">
    <name type="scientific">Roseateles asaccharophilus</name>
    <dbReference type="NCBI Taxonomy" id="582607"/>
    <lineage>
        <taxon>Bacteria</taxon>
        <taxon>Pseudomonadati</taxon>
        <taxon>Pseudomonadota</taxon>
        <taxon>Betaproteobacteria</taxon>
        <taxon>Burkholderiales</taxon>
        <taxon>Sphaerotilaceae</taxon>
        <taxon>Roseateles</taxon>
    </lineage>
</organism>
<feature type="domain" description="Peptidase S9 prolyl oligopeptidase catalytic" evidence="4">
    <location>
        <begin position="457"/>
        <end position="660"/>
    </location>
</feature>
<evidence type="ECO:0000256" key="1">
    <source>
        <dbReference type="ARBA" id="ARBA00022801"/>
    </source>
</evidence>
<proteinExistence type="predicted"/>
<evidence type="ECO:0000259" key="4">
    <source>
        <dbReference type="Pfam" id="PF00326"/>
    </source>
</evidence>
<dbReference type="Gene3D" id="3.40.50.1820">
    <property type="entry name" value="alpha/beta hydrolase"/>
    <property type="match status" value="1"/>
</dbReference>
<dbReference type="InterPro" id="IPR029058">
    <property type="entry name" value="AB_hydrolase_fold"/>
</dbReference>
<dbReference type="InterPro" id="IPR011042">
    <property type="entry name" value="6-blade_b-propeller_TolB-like"/>
</dbReference>
<dbReference type="RefSeq" id="WP_310331547.1">
    <property type="nucleotide sequence ID" value="NZ_JAVDXV010000008.1"/>
</dbReference>
<comment type="caution">
    <text evidence="5">The sequence shown here is derived from an EMBL/GenBank/DDBJ whole genome shotgun (WGS) entry which is preliminary data.</text>
</comment>
<feature type="chain" id="PRO_5047179320" evidence="3">
    <location>
        <begin position="28"/>
        <end position="665"/>
    </location>
</feature>
<keyword evidence="6" id="KW-1185">Reference proteome</keyword>
<dbReference type="Gene3D" id="2.120.10.30">
    <property type="entry name" value="TolB, C-terminal domain"/>
    <property type="match status" value="1"/>
</dbReference>
<feature type="region of interest" description="Disordered" evidence="2">
    <location>
        <begin position="233"/>
        <end position="263"/>
    </location>
</feature>
<name>A0ABU2ACD3_9BURK</name>
<evidence type="ECO:0000313" key="5">
    <source>
        <dbReference type="EMBL" id="MDR7334859.1"/>
    </source>
</evidence>
<sequence>MSSDALSHRRTLLGAALAALLPWPAAAALVLPAGQLKADGIPAFERHNTASDAPEAQGVRFLDWHPLRAEMLVLYRHGGSQQLHRVAAAGAKPEPLTQGRDAVSGARWEPSAGAYLVFSRDQGGDEAFRLFRLVPGSEPQALTPAGERVSEFEFLPRAGGLVCLQEQLNREGGTAATSRSSLWWIDPQQPDSRRLVAEVRGARYTDLRVSAGGRIVATLTRGGRSQAQAFTLDGKPPVALGGASSEAGSELDDDDSAARPAMAASAAADAPDLLWRRQAVQGEFRHLVRVDAGTGRRSNLLVNERADLEALAAPADGRPLALVYNVDGISELAMLAADGQAVRRVARDLPPGVLRGPRWHPRLPLLGFSHVSADSPGRLYVWSLQDEKLNAWSAAASGAPLRASVLRWNGFDGLPLSGLHLAPPAHFTGPRPVYISIHGGPASQARPGYVSGVTRILVEQLGMHVIEPNVRGSDGFGRSFLKLDNGRLRENSVRDISTLLDLVASRPDMDASRVIVVGGSYGGYMSLAVATQESKRILGSICRVGISNFVSFLEHTEIYRRDNRRAEYGDERDPSMREFLQQISPLARADAVRKPLFVVHGRNDPRVPWGEAEGMVRAVRAAGTPVWFLTADDEGHSFGNADNRSYLTQATLEFVTRLLEGKSLQ</sequence>
<evidence type="ECO:0000256" key="2">
    <source>
        <dbReference type="SAM" id="MobiDB-lite"/>
    </source>
</evidence>
<dbReference type="PANTHER" id="PTHR42776:SF27">
    <property type="entry name" value="DIPEPTIDYL PEPTIDASE FAMILY MEMBER 6"/>
    <property type="match status" value="1"/>
</dbReference>
<dbReference type="PANTHER" id="PTHR42776">
    <property type="entry name" value="SERINE PEPTIDASE S9 FAMILY MEMBER"/>
    <property type="match status" value="1"/>
</dbReference>
<keyword evidence="5" id="KW-0645">Protease</keyword>
<dbReference type="GO" id="GO:0004177">
    <property type="term" value="F:aminopeptidase activity"/>
    <property type="evidence" value="ECO:0007669"/>
    <property type="project" value="UniProtKB-KW"/>
</dbReference>
<keyword evidence="3" id="KW-0732">Signal</keyword>
<dbReference type="Pfam" id="PF00326">
    <property type="entry name" value="Peptidase_S9"/>
    <property type="match status" value="1"/>
</dbReference>
<evidence type="ECO:0000313" key="6">
    <source>
        <dbReference type="Proteomes" id="UP001180825"/>
    </source>
</evidence>
<dbReference type="EMBL" id="JAVDXV010000008">
    <property type="protein sequence ID" value="MDR7334859.1"/>
    <property type="molecule type" value="Genomic_DNA"/>
</dbReference>
<dbReference type="SUPFAM" id="SSF53474">
    <property type="entry name" value="alpha/beta-Hydrolases"/>
    <property type="match status" value="1"/>
</dbReference>